<keyword evidence="3" id="KW-1185">Reference proteome</keyword>
<evidence type="ECO:0000313" key="3">
    <source>
        <dbReference type="Proteomes" id="UP001181355"/>
    </source>
</evidence>
<protein>
    <submittedName>
        <fullName evidence="2">Uncharacterized protein</fullName>
    </submittedName>
</protein>
<feature type="signal peptide" evidence="1">
    <location>
        <begin position="1"/>
        <end position="21"/>
    </location>
</feature>
<organism evidence="2 3">
    <name type="scientific">Undibacterium cyanobacteriorum</name>
    <dbReference type="NCBI Taxonomy" id="3073561"/>
    <lineage>
        <taxon>Bacteria</taxon>
        <taxon>Pseudomonadati</taxon>
        <taxon>Pseudomonadota</taxon>
        <taxon>Betaproteobacteria</taxon>
        <taxon>Burkholderiales</taxon>
        <taxon>Oxalobacteraceae</taxon>
        <taxon>Undibacterium</taxon>
    </lineage>
</organism>
<reference evidence="2" key="1">
    <citation type="submission" date="2023-09" db="EMBL/GenBank/DDBJ databases">
        <title>Undibacterium sp. 20NA77.5 isolated from freshwater.</title>
        <authorList>
            <person name="Le V."/>
            <person name="Ko S.-R."/>
            <person name="Ahn C.-Y."/>
            <person name="Oh H.-M."/>
        </authorList>
    </citation>
    <scope>NUCLEOTIDE SEQUENCE</scope>
    <source>
        <strain evidence="2">20NA77.5</strain>
    </source>
</reference>
<evidence type="ECO:0000256" key="1">
    <source>
        <dbReference type="SAM" id="SignalP"/>
    </source>
</evidence>
<keyword evidence="1" id="KW-0732">Signal</keyword>
<name>A0ABY9RFM3_9BURK</name>
<dbReference type="EMBL" id="CP133720">
    <property type="protein sequence ID" value="WMW80028.1"/>
    <property type="molecule type" value="Genomic_DNA"/>
</dbReference>
<feature type="chain" id="PRO_5046566575" evidence="1">
    <location>
        <begin position="22"/>
        <end position="117"/>
    </location>
</feature>
<dbReference type="Proteomes" id="UP001181355">
    <property type="component" value="Chromosome"/>
</dbReference>
<evidence type="ECO:0000313" key="2">
    <source>
        <dbReference type="EMBL" id="WMW80028.1"/>
    </source>
</evidence>
<accession>A0ABY9RFM3</accession>
<gene>
    <name evidence="2" type="ORF">RF679_15450</name>
</gene>
<sequence>MKPKSIISAFILSTVSFFAGAKQIERTTILQVKVTPDSYIVEWQTLVPSSGLKRSASTTYKTTTEFSKALQNSKPATHVWLIESPNLEKKRLKEATTLLENAGYKGKIGMIGNEVFY</sequence>
<dbReference type="RefSeq" id="WP_309481521.1">
    <property type="nucleotide sequence ID" value="NZ_CP133720.1"/>
</dbReference>
<proteinExistence type="predicted"/>